<dbReference type="PROSITE" id="PS51221">
    <property type="entry name" value="TTL"/>
    <property type="match status" value="1"/>
</dbReference>
<dbReference type="GO" id="GO:0005524">
    <property type="term" value="F:ATP binding"/>
    <property type="evidence" value="ECO:0007669"/>
    <property type="project" value="UniProtKB-KW"/>
</dbReference>
<dbReference type="Pfam" id="PF03133">
    <property type="entry name" value="TTL"/>
    <property type="match status" value="2"/>
</dbReference>
<dbReference type="STRING" id="151549.A0A4C1UD88"/>
<feature type="compositionally biased region" description="Basic residues" evidence="7">
    <location>
        <begin position="298"/>
        <end position="309"/>
    </location>
</feature>
<dbReference type="GO" id="GO:0070740">
    <property type="term" value="F:tubulin-glutamic acid ligase activity"/>
    <property type="evidence" value="ECO:0007669"/>
    <property type="project" value="TreeGrafter"/>
</dbReference>
<keyword evidence="4" id="KW-0067">ATP-binding</keyword>
<keyword evidence="9" id="KW-1185">Reference proteome</keyword>
<feature type="region of interest" description="Disordered" evidence="7">
    <location>
        <begin position="265"/>
        <end position="325"/>
    </location>
</feature>
<evidence type="ECO:0000313" key="8">
    <source>
        <dbReference type="EMBL" id="GBP24411.1"/>
    </source>
</evidence>
<dbReference type="SUPFAM" id="SSF56059">
    <property type="entry name" value="Glutathione synthetase ATP-binding domain-like"/>
    <property type="match status" value="1"/>
</dbReference>
<comment type="caution">
    <text evidence="8">The sequence shown here is derived from an EMBL/GenBank/DDBJ whole genome shotgun (WGS) entry which is preliminary data.</text>
</comment>
<dbReference type="InterPro" id="IPR004344">
    <property type="entry name" value="TTL/TTLL_fam"/>
</dbReference>
<proteinExistence type="inferred from homology"/>
<dbReference type="GO" id="GO:0015631">
    <property type="term" value="F:tubulin binding"/>
    <property type="evidence" value="ECO:0007669"/>
    <property type="project" value="TreeGrafter"/>
</dbReference>
<organism evidence="8 9">
    <name type="scientific">Eumeta variegata</name>
    <name type="common">Bagworm moth</name>
    <name type="synonym">Eumeta japonica</name>
    <dbReference type="NCBI Taxonomy" id="151549"/>
    <lineage>
        <taxon>Eukaryota</taxon>
        <taxon>Metazoa</taxon>
        <taxon>Ecdysozoa</taxon>
        <taxon>Arthropoda</taxon>
        <taxon>Hexapoda</taxon>
        <taxon>Insecta</taxon>
        <taxon>Pterygota</taxon>
        <taxon>Neoptera</taxon>
        <taxon>Endopterygota</taxon>
        <taxon>Lepidoptera</taxon>
        <taxon>Glossata</taxon>
        <taxon>Ditrysia</taxon>
        <taxon>Tineoidea</taxon>
        <taxon>Psychidae</taxon>
        <taxon>Oiketicinae</taxon>
        <taxon>Eumeta</taxon>
    </lineage>
</organism>
<keyword evidence="3" id="KW-0547">Nucleotide-binding</keyword>
<evidence type="ECO:0000256" key="4">
    <source>
        <dbReference type="ARBA" id="ARBA00022840"/>
    </source>
</evidence>
<feature type="compositionally biased region" description="Polar residues" evidence="7">
    <location>
        <begin position="286"/>
        <end position="297"/>
    </location>
</feature>
<evidence type="ECO:0000256" key="6">
    <source>
        <dbReference type="ARBA" id="ARBA00049274"/>
    </source>
</evidence>
<name>A0A4C1UD88_EUMVA</name>
<feature type="compositionally biased region" description="Polar residues" evidence="7">
    <location>
        <begin position="92"/>
        <end position="105"/>
    </location>
</feature>
<comment type="similarity">
    <text evidence="1">Belongs to the tubulin--tyrosine ligase family.</text>
</comment>
<feature type="compositionally biased region" description="Low complexity" evidence="7">
    <location>
        <begin position="82"/>
        <end position="91"/>
    </location>
</feature>
<keyword evidence="2" id="KW-0436">Ligase</keyword>
<evidence type="ECO:0000256" key="7">
    <source>
        <dbReference type="SAM" id="MobiDB-lite"/>
    </source>
</evidence>
<dbReference type="GO" id="GO:0000226">
    <property type="term" value="P:microtubule cytoskeleton organization"/>
    <property type="evidence" value="ECO:0007669"/>
    <property type="project" value="TreeGrafter"/>
</dbReference>
<sequence>MRHKPRTKFVTISGINVSVRVAQNWFKRFHSGNFDVKDEPRSGNPVTDKVDAILEKGLGCLAGGGGCVYLCASYLYSPHVSTTNSDSSTTDLPQQTTPSVDNMKTNGDECDSSSRKTEASIGDWLTGGPPGSKTTVLVFRSCVLASQTSSVEMVEQAPTTSFKSVGNNTGTSVLLNKAKHMAKRLVAEPHKSSVTPRNVMHEVLETFGTAKYTGTAYVVRHVSDTSVPEEVEDENVQHDISEHKRNIDDVLKDIEKIELKNNYFLENSEPSPPSALAEPALLNSSRPSSPASKGTATKSKRNFKGKIKNNKIQQQNVSPVNSEDSENLLIEPENFQVLDIDYMPARIFRITYKLVNTETKLLHRLLKAHGLEELPHDAKEFNLLWSGIHPKPDLLRSLSPYQRVNHFPRSYELTRKDKLFKNIEKMQYFRGLKNFDFIPTTFLMPNEYKDLCTAHFKTKGPWIVKPAASSRGRGIYIVNTPEQIPKGDNVVVAKYIDKPLLIGGHKCDLRLCDDPNAGNIGHKWTLSALLRHLRKQGRDTTALMASVEDLVIKSILSSAQTMTVAARAFVPNFFNCFELFGFDILIDDMLKPWLLEINLSPSLACDSPLDARVKSALLADTLTLVGLPAVSIVTGDNTNSLKMRIGACRRVHSAENVNTRSKGTGGNGTGALTSEELRLVRAVRAQYARRGGYVRIFPSQNSWQKYSQYLGIYGFKMLLPVVLKLLDGVVTDPVNGIPICSTSLNNSVPYAVVQHNYNLLIHAHVLPHFQNTQQTTNLTDTPERLKRYEAVKITSTAPAVSLGEPAVLPACDVRRAKELVKRQLREGMKLTAFESLNCAETKPLATASEEIKSKKLADCTRSRINVRTVQRTKFGRTALYLRIANYPVRRMGESRRAFGMFLTLVLKRISTPSNDQTVQHAGFVSKFLKRASCSLRIPYNNVKAPPLKMSDKDRCAIIAKHLNDFLYVYHRETDLYTNSEDQEGCVSNIHFAQFLYGASEADLEDVLLVFLRSQKQVATFIGDGRTLYCIDLPPSSLSAPAPRGHTLLRYLACLSAVNARKYKSINPPTDEPLEHMEIPKVSPAFSSNSNTLLKESLKEEKPLEQALRYARS</sequence>
<evidence type="ECO:0000313" key="9">
    <source>
        <dbReference type="Proteomes" id="UP000299102"/>
    </source>
</evidence>
<dbReference type="EMBL" id="BGZK01000161">
    <property type="protein sequence ID" value="GBP24411.1"/>
    <property type="molecule type" value="Genomic_DNA"/>
</dbReference>
<accession>A0A4C1UD88</accession>
<protein>
    <recommendedName>
        <fullName evidence="5">Tubulin--tyrosine ligase-like protein 5</fullName>
    </recommendedName>
</protein>
<dbReference type="AlphaFoldDB" id="A0A4C1UD88"/>
<dbReference type="Proteomes" id="UP000299102">
    <property type="component" value="Unassembled WGS sequence"/>
</dbReference>
<dbReference type="Gene3D" id="3.30.470.20">
    <property type="entry name" value="ATP-grasp fold, B domain"/>
    <property type="match status" value="1"/>
</dbReference>
<evidence type="ECO:0000256" key="2">
    <source>
        <dbReference type="ARBA" id="ARBA00022598"/>
    </source>
</evidence>
<dbReference type="GO" id="GO:0036064">
    <property type="term" value="C:ciliary basal body"/>
    <property type="evidence" value="ECO:0007669"/>
    <property type="project" value="TreeGrafter"/>
</dbReference>
<gene>
    <name evidence="8" type="primary">TTLL5</name>
    <name evidence="8" type="ORF">EVAR_19286_1</name>
</gene>
<feature type="compositionally biased region" description="Low complexity" evidence="7">
    <location>
        <begin position="265"/>
        <end position="285"/>
    </location>
</feature>
<evidence type="ECO:0000256" key="3">
    <source>
        <dbReference type="ARBA" id="ARBA00022741"/>
    </source>
</evidence>
<feature type="region of interest" description="Disordered" evidence="7">
    <location>
        <begin position="82"/>
        <end position="127"/>
    </location>
</feature>
<evidence type="ECO:0000256" key="1">
    <source>
        <dbReference type="ARBA" id="ARBA00006820"/>
    </source>
</evidence>
<evidence type="ECO:0000256" key="5">
    <source>
        <dbReference type="ARBA" id="ARBA00041448"/>
    </source>
</evidence>
<dbReference type="OrthoDB" id="2016263at2759"/>
<reference evidence="8 9" key="1">
    <citation type="journal article" date="2019" name="Commun. Biol.">
        <title>The bagworm genome reveals a unique fibroin gene that provides high tensile strength.</title>
        <authorList>
            <person name="Kono N."/>
            <person name="Nakamura H."/>
            <person name="Ohtoshi R."/>
            <person name="Tomita M."/>
            <person name="Numata K."/>
            <person name="Arakawa K."/>
        </authorList>
    </citation>
    <scope>NUCLEOTIDE SEQUENCE [LARGE SCALE GENOMIC DNA]</scope>
</reference>
<dbReference type="PANTHER" id="PTHR12241:SF145">
    <property type="entry name" value="TUBULIN POLYGLUTAMYLASE TTLL5"/>
    <property type="match status" value="1"/>
</dbReference>
<dbReference type="PANTHER" id="PTHR12241">
    <property type="entry name" value="TUBULIN POLYGLUTAMYLASE"/>
    <property type="match status" value="1"/>
</dbReference>
<comment type="catalytic activity">
    <reaction evidence="6">
        <text>L-glutamyl-[protein] + L-glutamate + ATP = gamma-L-glutamyl-L-glutamyl-[protein] + ADP + phosphate + H(+)</text>
        <dbReference type="Rhea" id="RHEA:60144"/>
        <dbReference type="Rhea" id="RHEA-COMP:10208"/>
        <dbReference type="Rhea" id="RHEA-COMP:15517"/>
        <dbReference type="ChEBI" id="CHEBI:15378"/>
        <dbReference type="ChEBI" id="CHEBI:29973"/>
        <dbReference type="ChEBI" id="CHEBI:29985"/>
        <dbReference type="ChEBI" id="CHEBI:30616"/>
        <dbReference type="ChEBI" id="CHEBI:43474"/>
        <dbReference type="ChEBI" id="CHEBI:143622"/>
        <dbReference type="ChEBI" id="CHEBI:456216"/>
    </reaction>
    <physiologicalReaction direction="left-to-right" evidence="6">
        <dbReference type="Rhea" id="RHEA:60145"/>
    </physiologicalReaction>
</comment>